<dbReference type="PROSITE" id="PS50240">
    <property type="entry name" value="TRYPSIN_DOM"/>
    <property type="match status" value="1"/>
</dbReference>
<keyword evidence="6 10" id="KW-0720">Serine protease</keyword>
<dbReference type="OrthoDB" id="6355626at2759"/>
<dbReference type="AlphaFoldDB" id="A0A8J4Y8B6"/>
<evidence type="ECO:0000256" key="6">
    <source>
        <dbReference type="ARBA" id="ARBA00022825"/>
    </source>
</evidence>
<gene>
    <name evidence="13" type="primary">PCE_1</name>
    <name evidence="13" type="ORF">GWK47_042919</name>
</gene>
<evidence type="ECO:0000256" key="2">
    <source>
        <dbReference type="ARBA" id="ARBA00022670"/>
    </source>
</evidence>
<reference evidence="13" key="1">
    <citation type="submission" date="2020-07" db="EMBL/GenBank/DDBJ databases">
        <title>The High-quality genome of the commercially important snow crab, Chionoecetes opilio.</title>
        <authorList>
            <person name="Jeong J.-H."/>
            <person name="Ryu S."/>
        </authorList>
    </citation>
    <scope>NUCLEOTIDE SEQUENCE</scope>
    <source>
        <strain evidence="13">MADBK_172401_WGS</strain>
        <tissue evidence="13">Digestive gland</tissue>
    </source>
</reference>
<dbReference type="EC" id="3.4.21.84" evidence="9"/>
<dbReference type="SMART" id="SM00020">
    <property type="entry name" value="Tryp_SPc"/>
    <property type="match status" value="1"/>
</dbReference>
<dbReference type="InterPro" id="IPR001254">
    <property type="entry name" value="Trypsin_dom"/>
</dbReference>
<dbReference type="GO" id="GO:0004252">
    <property type="term" value="F:serine-type endopeptidase activity"/>
    <property type="evidence" value="ECO:0007669"/>
    <property type="project" value="InterPro"/>
</dbReference>
<comment type="catalytic activity">
    <reaction evidence="8">
        <text>Selective cleavage of 103-Arg-|-Ser-104 and 124-Ile-|-Ile-125 bonds in Limulus clotting factor B to form activated factor B. Cleavage of -Pro-Arg-|-Xaa- bonds in synthetic substrates.</text>
        <dbReference type="EC" id="3.4.21.84"/>
    </reaction>
</comment>
<keyword evidence="14" id="KW-1185">Reference proteome</keyword>
<proteinExistence type="predicted"/>
<keyword evidence="5" id="KW-0353">Hemolymph clotting</keyword>
<sequence length="351" mass="36522">MKDLAQVYMLYGRQRRQAKKGVKVKCIVRARTKTGSGGGGYGGYGGGQAVVGGGSSSGSGSGGGGGGSGGHGGGGGSSGGVGGGGGGHPIGNVEGQQASNCASMCGKAPVWSGTSRIVGGAEAREGEYPWLVVIILKTSQGTYLCGASLITRTHLLSAAHCVKTNDIQVTAWVGLYNIKTKDGAEQYSVTKYSRHPHYDKDQHIYDVAIMTLEKSVAWKDSIGPICLAPPGDYVGKMAVVAGWGTTSYKGKRPAVLHEVALEIITRKECEEAYKKSEYNLDILESHMCAASAGKDSCQGDSGGPMVILEKGIWYQVGIVSYGIGCANPKYPSLFPRVPTSRVYHGHILVVV</sequence>
<dbReference type="Proteomes" id="UP000770661">
    <property type="component" value="Unassembled WGS sequence"/>
</dbReference>
<organism evidence="13 14">
    <name type="scientific">Chionoecetes opilio</name>
    <name type="common">Atlantic snow crab</name>
    <name type="synonym">Cancer opilio</name>
    <dbReference type="NCBI Taxonomy" id="41210"/>
    <lineage>
        <taxon>Eukaryota</taxon>
        <taxon>Metazoa</taxon>
        <taxon>Ecdysozoa</taxon>
        <taxon>Arthropoda</taxon>
        <taxon>Crustacea</taxon>
        <taxon>Multicrustacea</taxon>
        <taxon>Malacostraca</taxon>
        <taxon>Eumalacostraca</taxon>
        <taxon>Eucarida</taxon>
        <taxon>Decapoda</taxon>
        <taxon>Pleocyemata</taxon>
        <taxon>Brachyura</taxon>
        <taxon>Eubrachyura</taxon>
        <taxon>Majoidea</taxon>
        <taxon>Majidae</taxon>
        <taxon>Chionoecetes</taxon>
    </lineage>
</organism>
<dbReference type="PROSITE" id="PS00135">
    <property type="entry name" value="TRYPSIN_SER"/>
    <property type="match status" value="1"/>
</dbReference>
<dbReference type="InterPro" id="IPR009003">
    <property type="entry name" value="Peptidase_S1_PA"/>
</dbReference>
<dbReference type="PROSITE" id="PS00134">
    <property type="entry name" value="TRYPSIN_HIS"/>
    <property type="match status" value="1"/>
</dbReference>
<keyword evidence="4 10" id="KW-0378">Hydrolase</keyword>
<protein>
    <recommendedName>
        <fullName evidence="9">limulus clotting factor C</fullName>
        <ecNumber evidence="9">3.4.21.84</ecNumber>
    </recommendedName>
</protein>
<feature type="domain" description="Peptidase S1" evidence="12">
    <location>
        <begin position="117"/>
        <end position="351"/>
    </location>
</feature>
<evidence type="ECO:0000256" key="4">
    <source>
        <dbReference type="ARBA" id="ARBA00022801"/>
    </source>
</evidence>
<dbReference type="InterPro" id="IPR033116">
    <property type="entry name" value="TRYPSIN_SER"/>
</dbReference>
<accession>A0A8J4Y8B6</accession>
<dbReference type="PRINTS" id="PR00722">
    <property type="entry name" value="CHYMOTRYPSIN"/>
</dbReference>
<keyword evidence="2 10" id="KW-0645">Protease</keyword>
<evidence type="ECO:0000256" key="11">
    <source>
        <dbReference type="SAM" id="MobiDB-lite"/>
    </source>
</evidence>
<dbReference type="GO" id="GO:0006508">
    <property type="term" value="P:proteolysis"/>
    <property type="evidence" value="ECO:0007669"/>
    <property type="project" value="UniProtKB-KW"/>
</dbReference>
<dbReference type="GO" id="GO:0042381">
    <property type="term" value="P:hemolymph coagulation"/>
    <property type="evidence" value="ECO:0007669"/>
    <property type="project" value="UniProtKB-KW"/>
</dbReference>
<dbReference type="Pfam" id="PF00089">
    <property type="entry name" value="Trypsin"/>
    <property type="match status" value="1"/>
</dbReference>
<evidence type="ECO:0000256" key="3">
    <source>
        <dbReference type="ARBA" id="ARBA00022729"/>
    </source>
</evidence>
<evidence type="ECO:0000313" key="14">
    <source>
        <dbReference type="Proteomes" id="UP000770661"/>
    </source>
</evidence>
<evidence type="ECO:0000313" key="13">
    <source>
        <dbReference type="EMBL" id="KAG0723293.1"/>
    </source>
</evidence>
<keyword evidence="7" id="KW-1015">Disulfide bond</keyword>
<comment type="caution">
    <text evidence="13">The sequence shown here is derived from an EMBL/GenBank/DDBJ whole genome shotgun (WGS) entry which is preliminary data.</text>
</comment>
<evidence type="ECO:0000259" key="12">
    <source>
        <dbReference type="PROSITE" id="PS50240"/>
    </source>
</evidence>
<keyword evidence="1" id="KW-0768">Sushi</keyword>
<evidence type="ECO:0000256" key="1">
    <source>
        <dbReference type="ARBA" id="ARBA00022659"/>
    </source>
</evidence>
<dbReference type="PANTHER" id="PTHR24253:SF95">
    <property type="entry name" value="CLIP DOMAIN-CONTAINING SERINE PROTEASE"/>
    <property type="match status" value="1"/>
</dbReference>
<dbReference type="InterPro" id="IPR018114">
    <property type="entry name" value="TRYPSIN_HIS"/>
</dbReference>
<evidence type="ECO:0000256" key="9">
    <source>
        <dbReference type="ARBA" id="ARBA00066707"/>
    </source>
</evidence>
<evidence type="ECO:0000256" key="10">
    <source>
        <dbReference type="RuleBase" id="RU363034"/>
    </source>
</evidence>
<dbReference type="PANTHER" id="PTHR24253">
    <property type="entry name" value="TRANSMEMBRANE PROTEASE SERINE"/>
    <property type="match status" value="1"/>
</dbReference>
<evidence type="ECO:0000256" key="5">
    <source>
        <dbReference type="ARBA" id="ARBA00022820"/>
    </source>
</evidence>
<dbReference type="EMBL" id="JACEEZ010008417">
    <property type="protein sequence ID" value="KAG0723293.1"/>
    <property type="molecule type" value="Genomic_DNA"/>
</dbReference>
<evidence type="ECO:0000256" key="7">
    <source>
        <dbReference type="ARBA" id="ARBA00023157"/>
    </source>
</evidence>
<dbReference type="InterPro" id="IPR001314">
    <property type="entry name" value="Peptidase_S1A"/>
</dbReference>
<dbReference type="Gene3D" id="2.40.10.10">
    <property type="entry name" value="Trypsin-like serine proteases"/>
    <property type="match status" value="1"/>
</dbReference>
<name>A0A8J4Y8B6_CHIOP</name>
<dbReference type="InterPro" id="IPR043504">
    <property type="entry name" value="Peptidase_S1_PA_chymotrypsin"/>
</dbReference>
<dbReference type="SUPFAM" id="SSF50494">
    <property type="entry name" value="Trypsin-like serine proteases"/>
    <property type="match status" value="1"/>
</dbReference>
<keyword evidence="3" id="KW-0732">Signal</keyword>
<dbReference type="FunFam" id="2.40.10.10:FF:000120">
    <property type="entry name" value="Putative serine protease"/>
    <property type="match status" value="1"/>
</dbReference>
<feature type="region of interest" description="Disordered" evidence="11">
    <location>
        <begin position="55"/>
        <end position="89"/>
    </location>
</feature>
<dbReference type="CDD" id="cd00190">
    <property type="entry name" value="Tryp_SPc"/>
    <property type="match status" value="1"/>
</dbReference>
<evidence type="ECO:0000256" key="8">
    <source>
        <dbReference type="ARBA" id="ARBA00052079"/>
    </source>
</evidence>